<dbReference type="InterPro" id="IPR015422">
    <property type="entry name" value="PyrdxlP-dep_Trfase_small"/>
</dbReference>
<dbReference type="NCBIfam" id="NF004755">
    <property type="entry name" value="PRK06082.1"/>
    <property type="match status" value="1"/>
</dbReference>
<dbReference type="Gene3D" id="3.90.1150.10">
    <property type="entry name" value="Aspartate Aminotransferase, domain 1"/>
    <property type="match status" value="1"/>
</dbReference>
<evidence type="ECO:0000313" key="6">
    <source>
        <dbReference type="Proteomes" id="UP000191931"/>
    </source>
</evidence>
<protein>
    <submittedName>
        <fullName evidence="5">Aminotransferase class-III</fullName>
    </submittedName>
</protein>
<evidence type="ECO:0000256" key="1">
    <source>
        <dbReference type="ARBA" id="ARBA00008954"/>
    </source>
</evidence>
<gene>
    <name evidence="5" type="ORF">MTBBW1_820008</name>
</gene>
<accession>A0A1W1HKF2</accession>
<keyword evidence="6" id="KW-1185">Reference proteome</keyword>
<proteinExistence type="inferred from homology"/>
<dbReference type="GO" id="GO:0030170">
    <property type="term" value="F:pyridoxal phosphate binding"/>
    <property type="evidence" value="ECO:0007669"/>
    <property type="project" value="InterPro"/>
</dbReference>
<keyword evidence="5" id="KW-0808">Transferase</keyword>
<feature type="compositionally biased region" description="Basic and acidic residues" evidence="4">
    <location>
        <begin position="12"/>
        <end position="21"/>
    </location>
</feature>
<organism evidence="5 6">
    <name type="scientific">Desulfamplus magnetovallimortis</name>
    <dbReference type="NCBI Taxonomy" id="1246637"/>
    <lineage>
        <taxon>Bacteria</taxon>
        <taxon>Pseudomonadati</taxon>
        <taxon>Thermodesulfobacteriota</taxon>
        <taxon>Desulfobacteria</taxon>
        <taxon>Desulfobacterales</taxon>
        <taxon>Desulfobacteraceae</taxon>
        <taxon>Desulfamplus</taxon>
    </lineage>
</organism>
<dbReference type="InterPro" id="IPR015421">
    <property type="entry name" value="PyrdxlP-dep_Trfase_major"/>
</dbReference>
<evidence type="ECO:0000256" key="3">
    <source>
        <dbReference type="RuleBase" id="RU003560"/>
    </source>
</evidence>
<dbReference type="OrthoDB" id="9801834at2"/>
<dbReference type="PANTHER" id="PTHR43094">
    <property type="entry name" value="AMINOTRANSFERASE"/>
    <property type="match status" value="1"/>
</dbReference>
<dbReference type="Pfam" id="PF00202">
    <property type="entry name" value="Aminotran_3"/>
    <property type="match status" value="1"/>
</dbReference>
<comment type="similarity">
    <text evidence="1 3">Belongs to the class-III pyridoxal-phosphate-dependent aminotransferase family.</text>
</comment>
<feature type="compositionally biased region" description="Polar residues" evidence="4">
    <location>
        <begin position="1"/>
        <end position="11"/>
    </location>
</feature>
<dbReference type="EMBL" id="FWEV01000328">
    <property type="protein sequence ID" value="SLM32916.1"/>
    <property type="molecule type" value="Genomic_DNA"/>
</dbReference>
<keyword evidence="5" id="KW-0032">Aminotransferase</keyword>
<dbReference type="PANTHER" id="PTHR43094:SF1">
    <property type="entry name" value="AMINOTRANSFERASE CLASS-III"/>
    <property type="match status" value="1"/>
</dbReference>
<dbReference type="Proteomes" id="UP000191931">
    <property type="component" value="Unassembled WGS sequence"/>
</dbReference>
<dbReference type="InterPro" id="IPR015424">
    <property type="entry name" value="PyrdxlP-dep_Trfase"/>
</dbReference>
<keyword evidence="2 3" id="KW-0663">Pyridoxal phosphate</keyword>
<dbReference type="PIRSF" id="PIRSF000521">
    <property type="entry name" value="Transaminase_4ab_Lys_Orn"/>
    <property type="match status" value="1"/>
</dbReference>
<dbReference type="STRING" id="1246637.MTBBW1_820008"/>
<evidence type="ECO:0000256" key="4">
    <source>
        <dbReference type="SAM" id="MobiDB-lite"/>
    </source>
</evidence>
<feature type="region of interest" description="Disordered" evidence="4">
    <location>
        <begin position="1"/>
        <end position="24"/>
    </location>
</feature>
<dbReference type="CDD" id="cd00610">
    <property type="entry name" value="OAT_like"/>
    <property type="match status" value="1"/>
</dbReference>
<sequence length="488" mass="52312">MPGESSSVNEKTPQKADRTEGDINLSSARQKWSEKFIGDETRHWLERDAEAFLHQSLSSPCLDVLMSCEGSTITDLEGRTFLDFHGNSVHQVGFGNPKVLEAVRSQLGTLPFSPRRYTNVPAIKLAEKLGSLAPVGSSSFSGKVSGQNNVAGKVLFAPGGTLAVGMALKLARIVTGRFKTISMWDAFHGASLDAISLGGEALFRRGIGPLLPGTEHVPPADPSSCLWDSNGDCEACGLKCATYIDYVLEKEGDVAALIAEPVRCTNINLPPKGYWQAVRKACDKHGALLIFDETAVCLGRTGKMFACENYDVEPDILTLGKGLGGGVLPMAAIVARRDLDLAPDKALGHYTHEKSPVGCAAGLATIEFIESEGLLEKTVESGTYAVNQLVSMKTHHLLIRDVRGIGLLFGMEIGCTDLKSTVDVADVADAILYGALSKGLSFKISQGNFLTLTPPLTITKDELDHAMNILDSVITEVEQKFLGIHNEL</sequence>
<dbReference type="GO" id="GO:0008483">
    <property type="term" value="F:transaminase activity"/>
    <property type="evidence" value="ECO:0007669"/>
    <property type="project" value="UniProtKB-KW"/>
</dbReference>
<reference evidence="5 6" key="1">
    <citation type="submission" date="2017-03" db="EMBL/GenBank/DDBJ databases">
        <authorList>
            <person name="Afonso C.L."/>
            <person name="Miller P.J."/>
            <person name="Scott M.A."/>
            <person name="Spackman E."/>
            <person name="Goraichik I."/>
            <person name="Dimitrov K.M."/>
            <person name="Suarez D.L."/>
            <person name="Swayne D.E."/>
        </authorList>
    </citation>
    <scope>NUCLEOTIDE SEQUENCE [LARGE SCALE GENOMIC DNA]</scope>
    <source>
        <strain evidence="5">PRJEB14757</strain>
    </source>
</reference>
<dbReference type="AlphaFoldDB" id="A0A1W1HKF2"/>
<name>A0A1W1HKF2_9BACT</name>
<dbReference type="Gene3D" id="3.40.640.10">
    <property type="entry name" value="Type I PLP-dependent aspartate aminotransferase-like (Major domain)"/>
    <property type="match status" value="1"/>
</dbReference>
<dbReference type="SUPFAM" id="SSF53383">
    <property type="entry name" value="PLP-dependent transferases"/>
    <property type="match status" value="1"/>
</dbReference>
<evidence type="ECO:0000256" key="2">
    <source>
        <dbReference type="ARBA" id="ARBA00022898"/>
    </source>
</evidence>
<evidence type="ECO:0000313" key="5">
    <source>
        <dbReference type="EMBL" id="SLM32916.1"/>
    </source>
</evidence>
<dbReference type="InterPro" id="IPR005814">
    <property type="entry name" value="Aminotrans_3"/>
</dbReference>